<organism evidence="6">
    <name type="scientific">Phallusia mammillata</name>
    <dbReference type="NCBI Taxonomy" id="59560"/>
    <lineage>
        <taxon>Eukaryota</taxon>
        <taxon>Metazoa</taxon>
        <taxon>Chordata</taxon>
        <taxon>Tunicata</taxon>
        <taxon>Ascidiacea</taxon>
        <taxon>Phlebobranchia</taxon>
        <taxon>Ascidiidae</taxon>
        <taxon>Phallusia</taxon>
    </lineage>
</organism>
<evidence type="ECO:0000256" key="1">
    <source>
        <dbReference type="ARBA" id="ARBA00004141"/>
    </source>
</evidence>
<dbReference type="EMBL" id="LR787076">
    <property type="protein sequence ID" value="CAB3262938.1"/>
    <property type="molecule type" value="mRNA"/>
</dbReference>
<dbReference type="InterPro" id="IPR050579">
    <property type="entry name" value="PMP-22/EMP/MP20-like"/>
</dbReference>
<keyword evidence="3 5" id="KW-1133">Transmembrane helix</keyword>
<name>A0A6F9DIX1_9ASCI</name>
<dbReference type="AlphaFoldDB" id="A0A6F9DIX1"/>
<feature type="transmembrane region" description="Helical" evidence="5">
    <location>
        <begin position="142"/>
        <end position="161"/>
    </location>
</feature>
<dbReference type="PANTHER" id="PTHR10671">
    <property type="entry name" value="EPITHELIAL MEMBRANE PROTEIN-RELATED"/>
    <property type="match status" value="1"/>
</dbReference>
<dbReference type="PANTHER" id="PTHR10671:SF108">
    <property type="entry name" value="CLAUDIN FAMILY PROTEIN-RELATED"/>
    <property type="match status" value="1"/>
</dbReference>
<feature type="transmembrane region" description="Helical" evidence="5">
    <location>
        <begin position="99"/>
        <end position="121"/>
    </location>
</feature>
<dbReference type="GO" id="GO:0005886">
    <property type="term" value="C:plasma membrane"/>
    <property type="evidence" value="ECO:0007669"/>
    <property type="project" value="TreeGrafter"/>
</dbReference>
<keyword evidence="4 5" id="KW-0472">Membrane</keyword>
<feature type="transmembrane region" description="Helical" evidence="5">
    <location>
        <begin position="6"/>
        <end position="26"/>
    </location>
</feature>
<evidence type="ECO:0000256" key="2">
    <source>
        <dbReference type="ARBA" id="ARBA00022692"/>
    </source>
</evidence>
<evidence type="ECO:0000256" key="3">
    <source>
        <dbReference type="ARBA" id="ARBA00022989"/>
    </source>
</evidence>
<feature type="transmembrane region" description="Helical" evidence="5">
    <location>
        <begin position="302"/>
        <end position="324"/>
    </location>
</feature>
<evidence type="ECO:0000256" key="5">
    <source>
        <dbReference type="SAM" id="Phobius"/>
    </source>
</evidence>
<accession>A0A6F9DIX1</accession>
<feature type="transmembrane region" description="Helical" evidence="5">
    <location>
        <begin position="60"/>
        <end position="79"/>
    </location>
</feature>
<keyword evidence="2 5" id="KW-0812">Transmembrane</keyword>
<comment type="subcellular location">
    <subcellularLocation>
        <location evidence="1">Membrane</location>
        <topology evidence="1">Multi-pass membrane protein</topology>
    </subcellularLocation>
</comment>
<gene>
    <name evidence="6" type="primary">LOC100185420</name>
</gene>
<sequence length="340" mass="35222">MAKTVQIVVIFVAVLAVLLAIAAVATDEWIKACINMSSLMKAAGSAGQASGISPGMIDQFGQMTMCLTMGVITVGMNVANLVKTSVTMSFAEKDATFHVTSALVVVGIILLIIGIVLFSMATCNQSHSGKSQAYSRSRNGSCLIIVGGVVFLIAMVVFSGSQASTIHKPIQFLGLWGMGMAGGLKNGFPGLSGSGGAGGNPFESMFNDFGSSMGGGSVNGANTAGDNTNGGNMNEDNTGGLDFNSMFNDTSNSMGGFDLGSLGNFNNGGNRRKRQMPDMGMSGPDAANILAIFQTMDPVFGYSYYLGWVAVALAFMSGILGIVFHSRSRHGDTFDRVPLA</sequence>
<dbReference type="Gene3D" id="1.20.140.150">
    <property type="match status" value="1"/>
</dbReference>
<evidence type="ECO:0000313" key="6">
    <source>
        <dbReference type="EMBL" id="CAB3262938.1"/>
    </source>
</evidence>
<protein>
    <submittedName>
        <fullName evidence="6">Uncharacterized protein LOC100185420</fullName>
    </submittedName>
</protein>
<evidence type="ECO:0000256" key="4">
    <source>
        <dbReference type="ARBA" id="ARBA00023136"/>
    </source>
</evidence>
<proteinExistence type="evidence at transcript level"/>
<reference evidence="6" key="1">
    <citation type="submission" date="2020-04" db="EMBL/GenBank/DDBJ databases">
        <authorList>
            <person name="Neveu A P."/>
        </authorList>
    </citation>
    <scope>NUCLEOTIDE SEQUENCE</scope>
    <source>
        <tissue evidence="6">Whole embryo</tissue>
    </source>
</reference>